<feature type="chain" id="PRO_5046873630" evidence="1">
    <location>
        <begin position="23"/>
        <end position="538"/>
    </location>
</feature>
<keyword evidence="1" id="KW-0732">Signal</keyword>
<dbReference type="Pfam" id="PF03633">
    <property type="entry name" value="Glyco_hydro_65C"/>
    <property type="match status" value="1"/>
</dbReference>
<evidence type="ECO:0000313" key="5">
    <source>
        <dbReference type="Proteomes" id="UP001597461"/>
    </source>
</evidence>
<dbReference type="InterPro" id="IPR008928">
    <property type="entry name" value="6-hairpin_glycosidase_sf"/>
</dbReference>
<reference evidence="5" key="1">
    <citation type="journal article" date="2019" name="Int. J. Syst. Evol. Microbiol.">
        <title>The Global Catalogue of Microorganisms (GCM) 10K type strain sequencing project: providing services to taxonomists for standard genome sequencing and annotation.</title>
        <authorList>
            <consortium name="The Broad Institute Genomics Platform"/>
            <consortium name="The Broad Institute Genome Sequencing Center for Infectious Disease"/>
            <person name="Wu L."/>
            <person name="Ma J."/>
        </authorList>
    </citation>
    <scope>NUCLEOTIDE SEQUENCE [LARGE SCALE GENOMIC DNA]</scope>
    <source>
        <strain evidence="5">KCTC 42866</strain>
    </source>
</reference>
<dbReference type="InterPro" id="IPR005194">
    <property type="entry name" value="Glyco_hydro_65_C"/>
</dbReference>
<evidence type="ECO:0000256" key="1">
    <source>
        <dbReference type="SAM" id="SignalP"/>
    </source>
</evidence>
<feature type="domain" description="Mannosylglycerate hydrolase MGH1-like glycoside hydrolase" evidence="3">
    <location>
        <begin position="111"/>
        <end position="450"/>
    </location>
</feature>
<evidence type="ECO:0000259" key="3">
    <source>
        <dbReference type="Pfam" id="PF22422"/>
    </source>
</evidence>
<dbReference type="RefSeq" id="WP_379082653.1">
    <property type="nucleotide sequence ID" value="NZ_JBHULL010000043.1"/>
</dbReference>
<gene>
    <name evidence="4" type="ORF">ACFSR6_21055</name>
</gene>
<dbReference type="EMBL" id="JBHULL010000043">
    <property type="protein sequence ID" value="MFD2584999.1"/>
    <property type="molecule type" value="Genomic_DNA"/>
</dbReference>
<name>A0ABW5MPB4_9SPHI</name>
<evidence type="ECO:0000313" key="4">
    <source>
        <dbReference type="EMBL" id="MFD2584999.1"/>
    </source>
</evidence>
<dbReference type="InterPro" id="IPR012341">
    <property type="entry name" value="6hp_glycosidase-like_sf"/>
</dbReference>
<dbReference type="Gene3D" id="1.50.10.10">
    <property type="match status" value="1"/>
</dbReference>
<sequence length="538" mass="63027">MFTITSFSKYLALILLVYTATAQGQVLNRDSFEHYISEFNKADDELYKFGDFPNEKAWTFLKTNIPFFECPDKQLEKTYYFRWWTYRKHIRNTPEGHIITEFLPDVSWAGKYNSIACAAALQFMEGRWLHATSYFEEYARFWLKGSGAKTVRGYSFWIANALENYTDVHNNDALLKELYPYLEENFKSWEKDHRDSTGFFWQTDDRDGMEKSISGAIAGCKTRGYRATINSYMFAEAQSLERLSLKLGNTSKADYYHRKSEEMRKKINNGLWDKNSSFFKVIPWGSKDMSFSDALELHGYTPWYFNIPPQNYSSAWKYLMNDKYFYAKYGPTTAAQNHPRFAISYQGHECQWNGPSWPFSTSITLTAMANLLNDYNQRYVSAQDYYKLLKIYSNSHQITFANGKKQPWIDENINPFNGDWISRTRLKSWEQNTWSKNKGGEERGKDYNHSTFNDLIITGLVGIRVGKNNELIVNPLVPLSEWDYYCLDNLLYKGKIITIYYDRTGKRYNKRKGYNILVNGNSVFTSTKPINAKVPLRS</sequence>
<feature type="signal peptide" evidence="1">
    <location>
        <begin position="1"/>
        <end position="22"/>
    </location>
</feature>
<dbReference type="SUPFAM" id="SSF48208">
    <property type="entry name" value="Six-hairpin glycosidases"/>
    <property type="match status" value="1"/>
</dbReference>
<keyword evidence="5" id="KW-1185">Reference proteome</keyword>
<organism evidence="4 5">
    <name type="scientific">Pedobacter vanadiisoli</name>
    <dbReference type="NCBI Taxonomy" id="1761975"/>
    <lineage>
        <taxon>Bacteria</taxon>
        <taxon>Pseudomonadati</taxon>
        <taxon>Bacteroidota</taxon>
        <taxon>Sphingobacteriia</taxon>
        <taxon>Sphingobacteriales</taxon>
        <taxon>Sphingobacteriaceae</taxon>
        <taxon>Pedobacter</taxon>
    </lineage>
</organism>
<comment type="caution">
    <text evidence="4">The sequence shown here is derived from an EMBL/GenBank/DDBJ whole genome shotgun (WGS) entry which is preliminary data.</text>
</comment>
<accession>A0ABW5MPB4</accession>
<dbReference type="InterPro" id="IPR054491">
    <property type="entry name" value="MGH1-like_GH"/>
</dbReference>
<keyword evidence="4" id="KW-0378">Hydrolase</keyword>
<feature type="domain" description="Glycoside hydrolase family 65 C-terminal" evidence="2">
    <location>
        <begin position="464"/>
        <end position="523"/>
    </location>
</feature>
<dbReference type="Pfam" id="PF22422">
    <property type="entry name" value="MGH1-like_GH"/>
    <property type="match status" value="1"/>
</dbReference>
<dbReference type="Proteomes" id="UP001597461">
    <property type="component" value="Unassembled WGS sequence"/>
</dbReference>
<protein>
    <submittedName>
        <fullName evidence="4">Glycosyl hydrolase family 65 protein</fullName>
    </submittedName>
</protein>
<dbReference type="GO" id="GO:0016787">
    <property type="term" value="F:hydrolase activity"/>
    <property type="evidence" value="ECO:0007669"/>
    <property type="project" value="UniProtKB-KW"/>
</dbReference>
<evidence type="ECO:0000259" key="2">
    <source>
        <dbReference type="Pfam" id="PF03633"/>
    </source>
</evidence>
<proteinExistence type="predicted"/>